<dbReference type="Proteomes" id="UP000018291">
    <property type="component" value="Unassembled WGS sequence"/>
</dbReference>
<sequence>MEAFNTGLDAVDAVGERLVAPLRAQGLIDRAAVVASGAGEGAAVWFGWGVLRLMADRRDDPRQALIEAGGLAATLGIESAAVNVGLKGIVRRPRPVEVARSGREFRTTSFPSGHAASSFASATFLGRPGAWGSLFGVATVVTTSRVVLGVHHLSDVLAGAVVGVGFGLLGRRATAALTRRLSQG</sequence>
<accession>R4Z4Q1</accession>
<dbReference type="InterPro" id="IPR000326">
    <property type="entry name" value="PAP2/HPO"/>
</dbReference>
<dbReference type="HOGENOM" id="CLU_072573_7_1_11"/>
<dbReference type="Pfam" id="PF01569">
    <property type="entry name" value="PAP2"/>
    <property type="match status" value="1"/>
</dbReference>
<dbReference type="SUPFAM" id="SSF48317">
    <property type="entry name" value="Acid phosphatase/Vanadium-dependent haloperoxidase"/>
    <property type="match status" value="1"/>
</dbReference>
<dbReference type="InterPro" id="IPR036938">
    <property type="entry name" value="PAP2/HPO_sf"/>
</dbReference>
<dbReference type="Gene3D" id="1.20.144.10">
    <property type="entry name" value="Phosphatidic acid phosphatase type 2/haloperoxidase"/>
    <property type="match status" value="1"/>
</dbReference>
<dbReference type="STRING" id="1229780.BN381_80205"/>
<evidence type="ECO:0000313" key="2">
    <source>
        <dbReference type="EMBL" id="CCM65675.1"/>
    </source>
</evidence>
<dbReference type="EMBL" id="CANL01000078">
    <property type="protein sequence ID" value="CCM65675.1"/>
    <property type="molecule type" value="Genomic_DNA"/>
</dbReference>
<dbReference type="eggNOG" id="COG0671">
    <property type="taxonomic scope" value="Bacteria"/>
</dbReference>
<evidence type="ECO:0000259" key="1">
    <source>
        <dbReference type="SMART" id="SM00014"/>
    </source>
</evidence>
<protein>
    <submittedName>
        <fullName evidence="2">Putative integral membrane protein</fullName>
    </submittedName>
</protein>
<reference evidence="2 3" key="1">
    <citation type="journal article" date="2013" name="ISME J.">
        <title>Metabolic model for the filamentous 'Candidatus Microthrix parvicella' based on genomic and metagenomic analyses.</title>
        <authorList>
            <person name="Jon McIlroy S."/>
            <person name="Kristiansen R."/>
            <person name="Albertsen M."/>
            <person name="Michael Karst S."/>
            <person name="Rossetti S."/>
            <person name="Lund Nielsen J."/>
            <person name="Tandoi V."/>
            <person name="James Seviour R."/>
            <person name="Nielsen P.H."/>
        </authorList>
    </citation>
    <scope>NUCLEOTIDE SEQUENCE [LARGE SCALE GENOMIC DNA]</scope>
    <source>
        <strain evidence="2 3">RN1</strain>
    </source>
</reference>
<evidence type="ECO:0000313" key="3">
    <source>
        <dbReference type="Proteomes" id="UP000018291"/>
    </source>
</evidence>
<keyword evidence="3" id="KW-1185">Reference proteome</keyword>
<gene>
    <name evidence="2" type="ORF">BN381_80205</name>
</gene>
<dbReference type="RefSeq" id="WP_012230598.1">
    <property type="nucleotide sequence ID" value="NZ_HG422565.1"/>
</dbReference>
<dbReference type="SMART" id="SM00014">
    <property type="entry name" value="acidPPc"/>
    <property type="match status" value="1"/>
</dbReference>
<dbReference type="PANTHER" id="PTHR14969">
    <property type="entry name" value="SPHINGOSINE-1-PHOSPHATE PHOSPHOHYDROLASE"/>
    <property type="match status" value="1"/>
</dbReference>
<name>R4Z4Q1_9ACTN</name>
<dbReference type="OrthoDB" id="9801622at2"/>
<feature type="domain" description="Phosphatidic acid phosphatase type 2/haloperoxidase" evidence="1">
    <location>
        <begin position="68"/>
        <end position="171"/>
    </location>
</feature>
<dbReference type="AlphaFoldDB" id="R4Z4Q1"/>
<dbReference type="PANTHER" id="PTHR14969:SF13">
    <property type="entry name" value="AT30094P"/>
    <property type="match status" value="1"/>
</dbReference>
<organism evidence="2 3">
    <name type="scientific">Candidatus Neomicrothrix parvicella RN1</name>
    <dbReference type="NCBI Taxonomy" id="1229780"/>
    <lineage>
        <taxon>Bacteria</taxon>
        <taxon>Bacillati</taxon>
        <taxon>Actinomycetota</taxon>
        <taxon>Acidimicrobiia</taxon>
        <taxon>Acidimicrobiales</taxon>
        <taxon>Microthrixaceae</taxon>
        <taxon>Candidatus Neomicrothrix</taxon>
    </lineage>
</organism>
<proteinExistence type="predicted"/>
<comment type="caution">
    <text evidence="2">The sequence shown here is derived from an EMBL/GenBank/DDBJ whole genome shotgun (WGS) entry which is preliminary data.</text>
</comment>